<accession>A0A067PGL4</accession>
<evidence type="ECO:0000256" key="1">
    <source>
        <dbReference type="SAM" id="MobiDB-lite"/>
    </source>
</evidence>
<dbReference type="EMBL" id="KL197764">
    <property type="protein sequence ID" value="KDQ50172.1"/>
    <property type="molecule type" value="Genomic_DNA"/>
</dbReference>
<dbReference type="AlphaFoldDB" id="A0A067PGL4"/>
<dbReference type="Proteomes" id="UP000027265">
    <property type="component" value="Unassembled WGS sequence"/>
</dbReference>
<feature type="region of interest" description="Disordered" evidence="1">
    <location>
        <begin position="478"/>
        <end position="545"/>
    </location>
</feature>
<dbReference type="OrthoDB" id="3068479at2759"/>
<feature type="compositionally biased region" description="Polar residues" evidence="1">
    <location>
        <begin position="439"/>
        <end position="450"/>
    </location>
</feature>
<dbReference type="HOGENOM" id="CLU_447624_0_0_1"/>
<proteinExistence type="predicted"/>
<protein>
    <recommendedName>
        <fullName evidence="4">HMG box domain-containing protein</fullName>
    </recommendedName>
</protein>
<feature type="compositionally biased region" description="Low complexity" evidence="1">
    <location>
        <begin position="417"/>
        <end position="436"/>
    </location>
</feature>
<organism evidence="2 3">
    <name type="scientific">Jaapia argillacea MUCL 33604</name>
    <dbReference type="NCBI Taxonomy" id="933084"/>
    <lineage>
        <taxon>Eukaryota</taxon>
        <taxon>Fungi</taxon>
        <taxon>Dikarya</taxon>
        <taxon>Basidiomycota</taxon>
        <taxon>Agaricomycotina</taxon>
        <taxon>Agaricomycetes</taxon>
        <taxon>Agaricomycetidae</taxon>
        <taxon>Jaapiales</taxon>
        <taxon>Jaapiaceae</taxon>
        <taxon>Jaapia</taxon>
    </lineage>
</organism>
<feature type="region of interest" description="Disordered" evidence="1">
    <location>
        <begin position="375"/>
        <end position="454"/>
    </location>
</feature>
<evidence type="ECO:0008006" key="4">
    <source>
        <dbReference type="Google" id="ProtNLM"/>
    </source>
</evidence>
<keyword evidence="3" id="KW-1185">Reference proteome</keyword>
<evidence type="ECO:0000313" key="3">
    <source>
        <dbReference type="Proteomes" id="UP000027265"/>
    </source>
</evidence>
<reference evidence="3" key="1">
    <citation type="journal article" date="2014" name="Proc. Natl. Acad. Sci. U.S.A.">
        <title>Extensive sampling of basidiomycete genomes demonstrates inadequacy of the white-rot/brown-rot paradigm for wood decay fungi.</title>
        <authorList>
            <person name="Riley R."/>
            <person name="Salamov A.A."/>
            <person name="Brown D.W."/>
            <person name="Nagy L.G."/>
            <person name="Floudas D."/>
            <person name="Held B.W."/>
            <person name="Levasseur A."/>
            <person name="Lombard V."/>
            <person name="Morin E."/>
            <person name="Otillar R."/>
            <person name="Lindquist E.A."/>
            <person name="Sun H."/>
            <person name="LaButti K.M."/>
            <person name="Schmutz J."/>
            <person name="Jabbour D."/>
            <person name="Luo H."/>
            <person name="Baker S.E."/>
            <person name="Pisabarro A.G."/>
            <person name="Walton J.D."/>
            <person name="Blanchette R.A."/>
            <person name="Henrissat B."/>
            <person name="Martin F."/>
            <person name="Cullen D."/>
            <person name="Hibbett D.S."/>
            <person name="Grigoriev I.V."/>
        </authorList>
    </citation>
    <scope>NUCLEOTIDE SEQUENCE [LARGE SCALE GENOMIC DNA]</scope>
    <source>
        <strain evidence="3">MUCL 33604</strain>
    </source>
</reference>
<name>A0A067PGL4_9AGAM</name>
<dbReference type="STRING" id="933084.A0A067PGL4"/>
<sequence length="610" mass="66885">MTLTDRGQKSDYAREQADQFIVAFQLEPKRLEDGTVFDPMEGQAISMSQLRSAIALWYKNALARASAPRRGLAAKGLLKLSVPKEKRIMPLSIFSEEKASELRADMHARLRLHSVQGDTQQNLPHWNAALQLQWDRLTHEEKEEYEKKVEVLRSKKASKGEPIDDVQIHCNQDHLGKDLRDFLWTFPGRCKGQFGDVVFHVQLAFRNRGDVLVVKTFVAGPGCEDPPFDETKSYPQMVDSFTAWAAAAIPKQVNANRNGEDEPLQVTIDESGHAHLPNLDFDLVTNKDFANLLVAYFDIEWEKSLPNDPLYPTIPWEEVEQSPLSYITPAVDDSITRLFKHPSKLGRNIQDLYEYIYNNATQQICLQHPQPPSPALPALLSTPQCSHPSSPGNPLLSSPDFATKGLLSSPMTPTPSTPQATSTGAASTSGGIPAAPTDDQLNNQNGSGSISALDGRPVHAKLNSAKADLISADVAPTTKPLDALNSGGSTSARLDHTTLPSPPNAFKSADGPQTLMQEVGRMTRSRKRKEGEFVSDNGGSKQGPTKKTQLIALQSLETAGEPSQAATTGCVRRPRGAVLPSGNEDVVEVVVRQIQRSKKGKAFQRYLSHV</sequence>
<feature type="compositionally biased region" description="Low complexity" evidence="1">
    <location>
        <begin position="376"/>
        <end position="399"/>
    </location>
</feature>
<gene>
    <name evidence="2" type="ORF">JAAARDRAFT_200175</name>
</gene>
<dbReference type="InParanoid" id="A0A067PGL4"/>
<evidence type="ECO:0000313" key="2">
    <source>
        <dbReference type="EMBL" id="KDQ50172.1"/>
    </source>
</evidence>